<evidence type="ECO:0000259" key="2">
    <source>
        <dbReference type="PROSITE" id="PS51903"/>
    </source>
</evidence>
<organism evidence="3">
    <name type="scientific">marine sediment metagenome</name>
    <dbReference type="NCBI Taxonomy" id="412755"/>
    <lineage>
        <taxon>unclassified sequences</taxon>
        <taxon>metagenomes</taxon>
        <taxon>ecological metagenomes</taxon>
    </lineage>
</organism>
<proteinExistence type="predicted"/>
<accession>X0SLQ4</accession>
<dbReference type="PROSITE" id="PS51903">
    <property type="entry name" value="CLP_R"/>
    <property type="match status" value="1"/>
</dbReference>
<keyword evidence="1" id="KW-0175">Coiled coil</keyword>
<dbReference type="EMBL" id="BARS01009592">
    <property type="protein sequence ID" value="GAF76827.1"/>
    <property type="molecule type" value="Genomic_DNA"/>
</dbReference>
<gene>
    <name evidence="3" type="ORF">S01H1_18008</name>
</gene>
<dbReference type="SUPFAM" id="SSF81923">
    <property type="entry name" value="Double Clp-N motif"/>
    <property type="match status" value="1"/>
</dbReference>
<name>X0SLQ4_9ZZZZ</name>
<sequence>MNLNKFTLKSQEALESAQTFSAEFNHPQIEPEHLLLSLIAQEEGITRNILSKLEVNPDAVEARVREVLGAMPKVSGQAQVYLSQSLSAILNSAQKEASRLKDEYVTVEHLLLAISTEKSSRVSEILNSFGITRDTIYKVMVELRGKRSVTDQDPE</sequence>
<dbReference type="Gene3D" id="1.10.1780.10">
    <property type="entry name" value="Clp, N-terminal domain"/>
    <property type="match status" value="1"/>
</dbReference>
<dbReference type="AlphaFoldDB" id="X0SLQ4"/>
<evidence type="ECO:0000256" key="1">
    <source>
        <dbReference type="SAM" id="Coils"/>
    </source>
</evidence>
<dbReference type="InterPro" id="IPR004176">
    <property type="entry name" value="Clp_R_N"/>
</dbReference>
<feature type="domain" description="Clp R" evidence="2">
    <location>
        <begin position="3"/>
        <end position="146"/>
    </location>
</feature>
<dbReference type="Pfam" id="PF02861">
    <property type="entry name" value="Clp_N"/>
    <property type="match status" value="1"/>
</dbReference>
<protein>
    <recommendedName>
        <fullName evidence="2">Clp R domain-containing protein</fullName>
    </recommendedName>
</protein>
<comment type="caution">
    <text evidence="3">The sequence shown here is derived from an EMBL/GenBank/DDBJ whole genome shotgun (WGS) entry which is preliminary data.</text>
</comment>
<feature type="coiled-coil region" evidence="1">
    <location>
        <begin position="83"/>
        <end position="110"/>
    </location>
</feature>
<reference evidence="3" key="1">
    <citation type="journal article" date="2014" name="Front. Microbiol.">
        <title>High frequency of phylogenetically diverse reductive dehalogenase-homologous genes in deep subseafloor sedimentary metagenomes.</title>
        <authorList>
            <person name="Kawai M."/>
            <person name="Futagami T."/>
            <person name="Toyoda A."/>
            <person name="Takaki Y."/>
            <person name="Nishi S."/>
            <person name="Hori S."/>
            <person name="Arai W."/>
            <person name="Tsubouchi T."/>
            <person name="Morono Y."/>
            <person name="Uchiyama I."/>
            <person name="Ito T."/>
            <person name="Fujiyama A."/>
            <person name="Inagaki F."/>
            <person name="Takami H."/>
        </authorList>
    </citation>
    <scope>NUCLEOTIDE SEQUENCE</scope>
    <source>
        <strain evidence="3">Expedition CK06-06</strain>
    </source>
</reference>
<dbReference type="InterPro" id="IPR036628">
    <property type="entry name" value="Clp_N_dom_sf"/>
</dbReference>
<feature type="non-terminal residue" evidence="3">
    <location>
        <position position="155"/>
    </location>
</feature>
<evidence type="ECO:0000313" key="3">
    <source>
        <dbReference type="EMBL" id="GAF76827.1"/>
    </source>
</evidence>